<evidence type="ECO:0000313" key="1">
    <source>
        <dbReference type="EMBL" id="GIX89114.1"/>
    </source>
</evidence>
<reference evidence="1 2" key="1">
    <citation type="submission" date="2021-06" db="EMBL/GenBank/DDBJ databases">
        <title>Caerostris extrusa draft genome.</title>
        <authorList>
            <person name="Kono N."/>
            <person name="Arakawa K."/>
        </authorList>
    </citation>
    <scope>NUCLEOTIDE SEQUENCE [LARGE SCALE GENOMIC DNA]</scope>
</reference>
<protein>
    <submittedName>
        <fullName evidence="1">Uncharacterized protein</fullName>
    </submittedName>
</protein>
<gene>
    <name evidence="1" type="ORF">CEXT_309401</name>
</gene>
<dbReference type="Proteomes" id="UP001054945">
    <property type="component" value="Unassembled WGS sequence"/>
</dbReference>
<dbReference type="AlphaFoldDB" id="A0AAV4NZN9"/>
<evidence type="ECO:0000313" key="2">
    <source>
        <dbReference type="Proteomes" id="UP001054945"/>
    </source>
</evidence>
<comment type="caution">
    <text evidence="1">The sequence shown here is derived from an EMBL/GenBank/DDBJ whole genome shotgun (WGS) entry which is preliminary data.</text>
</comment>
<accession>A0AAV4NZN9</accession>
<sequence length="66" mass="8052">MQDRGGSNKSEGTPEEEVTLRRRSLLSGAWKPNRWWSRPDAFLWWRRRTWAALRLQRQQNTRNNKQ</sequence>
<keyword evidence="2" id="KW-1185">Reference proteome</keyword>
<organism evidence="1 2">
    <name type="scientific">Caerostris extrusa</name>
    <name type="common">Bark spider</name>
    <name type="synonym">Caerostris bankana</name>
    <dbReference type="NCBI Taxonomy" id="172846"/>
    <lineage>
        <taxon>Eukaryota</taxon>
        <taxon>Metazoa</taxon>
        <taxon>Ecdysozoa</taxon>
        <taxon>Arthropoda</taxon>
        <taxon>Chelicerata</taxon>
        <taxon>Arachnida</taxon>
        <taxon>Araneae</taxon>
        <taxon>Araneomorphae</taxon>
        <taxon>Entelegynae</taxon>
        <taxon>Araneoidea</taxon>
        <taxon>Araneidae</taxon>
        <taxon>Caerostris</taxon>
    </lineage>
</organism>
<proteinExistence type="predicted"/>
<dbReference type="EMBL" id="BPLR01021393">
    <property type="protein sequence ID" value="GIX89114.1"/>
    <property type="molecule type" value="Genomic_DNA"/>
</dbReference>
<name>A0AAV4NZN9_CAEEX</name>